<dbReference type="Proteomes" id="UP000637695">
    <property type="component" value="Unassembled WGS sequence"/>
</dbReference>
<reference evidence="10" key="2">
    <citation type="submission" date="2020-09" db="EMBL/GenBank/DDBJ databases">
        <authorList>
            <person name="Sun Q."/>
            <person name="Ohkuma M."/>
        </authorList>
    </citation>
    <scope>NUCLEOTIDE SEQUENCE</scope>
    <source>
        <strain evidence="10">JCM 18487</strain>
    </source>
</reference>
<evidence type="ECO:0000256" key="7">
    <source>
        <dbReference type="ARBA" id="ARBA00022970"/>
    </source>
</evidence>
<comment type="similarity">
    <text evidence="1">Belongs to the ABC transporter superfamily.</text>
</comment>
<dbReference type="PANTHER" id="PTHR43166">
    <property type="entry name" value="AMINO ACID IMPORT ATP-BINDING PROTEIN"/>
    <property type="match status" value="1"/>
</dbReference>
<evidence type="ECO:0000256" key="2">
    <source>
        <dbReference type="ARBA" id="ARBA00022448"/>
    </source>
</evidence>
<organism evidence="10 11">
    <name type="scientific">Alicyclobacillus cellulosilyticus</name>
    <dbReference type="NCBI Taxonomy" id="1003997"/>
    <lineage>
        <taxon>Bacteria</taxon>
        <taxon>Bacillati</taxon>
        <taxon>Bacillota</taxon>
        <taxon>Bacilli</taxon>
        <taxon>Bacillales</taxon>
        <taxon>Alicyclobacillaceae</taxon>
        <taxon>Alicyclobacillus</taxon>
    </lineage>
</organism>
<reference evidence="10" key="1">
    <citation type="journal article" date="2014" name="Int. J. Syst. Evol. Microbiol.">
        <title>Complete genome sequence of Corynebacterium casei LMG S-19264T (=DSM 44701T), isolated from a smear-ripened cheese.</title>
        <authorList>
            <consortium name="US DOE Joint Genome Institute (JGI-PGF)"/>
            <person name="Walter F."/>
            <person name="Albersmeier A."/>
            <person name="Kalinowski J."/>
            <person name="Ruckert C."/>
        </authorList>
    </citation>
    <scope>NUCLEOTIDE SEQUENCE</scope>
    <source>
        <strain evidence="10">JCM 18487</strain>
    </source>
</reference>
<dbReference type="PANTHER" id="PTHR43166:SF30">
    <property type="entry name" value="METHIONINE IMPORT ATP-BINDING PROTEIN METN"/>
    <property type="match status" value="1"/>
</dbReference>
<evidence type="ECO:0000259" key="9">
    <source>
        <dbReference type="PROSITE" id="PS50893"/>
    </source>
</evidence>
<dbReference type="CDD" id="cd03258">
    <property type="entry name" value="ABC_MetN_methionine_transporter"/>
    <property type="match status" value="1"/>
</dbReference>
<dbReference type="InterPro" id="IPR050086">
    <property type="entry name" value="MetN_ABC_transporter-like"/>
</dbReference>
<proteinExistence type="inferred from homology"/>
<dbReference type="GO" id="GO:0016887">
    <property type="term" value="F:ATP hydrolysis activity"/>
    <property type="evidence" value="ECO:0007669"/>
    <property type="project" value="InterPro"/>
</dbReference>
<protein>
    <submittedName>
        <fullName evidence="10">Methionine import ATP-binding protein MetN 1</fullName>
    </submittedName>
</protein>
<dbReference type="AlphaFoldDB" id="A0A917KG84"/>
<keyword evidence="11" id="KW-1185">Reference proteome</keyword>
<dbReference type="Pfam" id="PF09383">
    <property type="entry name" value="NIL"/>
    <property type="match status" value="1"/>
</dbReference>
<dbReference type="Pfam" id="PF00005">
    <property type="entry name" value="ABC_tran"/>
    <property type="match status" value="1"/>
</dbReference>
<evidence type="ECO:0000256" key="5">
    <source>
        <dbReference type="ARBA" id="ARBA00022840"/>
    </source>
</evidence>
<evidence type="ECO:0000256" key="1">
    <source>
        <dbReference type="ARBA" id="ARBA00005417"/>
    </source>
</evidence>
<keyword evidence="4" id="KW-0547">Nucleotide-binding</keyword>
<comment type="caution">
    <text evidence="10">The sequence shown here is derived from an EMBL/GenBank/DDBJ whole genome shotgun (WGS) entry which is preliminary data.</text>
</comment>
<dbReference type="FunFam" id="3.40.50.300:FF:000056">
    <property type="entry name" value="Cell division ATP-binding protein FtsE"/>
    <property type="match status" value="1"/>
</dbReference>
<evidence type="ECO:0000256" key="6">
    <source>
        <dbReference type="ARBA" id="ARBA00022967"/>
    </source>
</evidence>
<dbReference type="InterPro" id="IPR027417">
    <property type="entry name" value="P-loop_NTPase"/>
</dbReference>
<dbReference type="InterPro" id="IPR041701">
    <property type="entry name" value="MetN_ABC"/>
</dbReference>
<evidence type="ECO:0000313" key="10">
    <source>
        <dbReference type="EMBL" id="GGJ11194.1"/>
    </source>
</evidence>
<dbReference type="InterPro" id="IPR018449">
    <property type="entry name" value="NIL_domain"/>
</dbReference>
<dbReference type="GO" id="GO:0006865">
    <property type="term" value="P:amino acid transport"/>
    <property type="evidence" value="ECO:0007669"/>
    <property type="project" value="UniProtKB-KW"/>
</dbReference>
<dbReference type="InterPro" id="IPR045865">
    <property type="entry name" value="ACT-like_dom_sf"/>
</dbReference>
<keyword evidence="2" id="KW-0813">Transport</keyword>
<dbReference type="PROSITE" id="PS00211">
    <property type="entry name" value="ABC_TRANSPORTER_1"/>
    <property type="match status" value="1"/>
</dbReference>
<name>A0A917KG84_9BACL</name>
<keyword evidence="6" id="KW-1278">Translocase</keyword>
<dbReference type="GO" id="GO:0005886">
    <property type="term" value="C:plasma membrane"/>
    <property type="evidence" value="ECO:0007669"/>
    <property type="project" value="UniProtKB-ARBA"/>
</dbReference>
<dbReference type="SMART" id="SM00382">
    <property type="entry name" value="AAA"/>
    <property type="match status" value="1"/>
</dbReference>
<evidence type="ECO:0000256" key="3">
    <source>
        <dbReference type="ARBA" id="ARBA00022475"/>
    </source>
</evidence>
<evidence type="ECO:0000256" key="4">
    <source>
        <dbReference type="ARBA" id="ARBA00022741"/>
    </source>
</evidence>
<dbReference type="EMBL" id="BMOY01000036">
    <property type="protein sequence ID" value="GGJ11194.1"/>
    <property type="molecule type" value="Genomic_DNA"/>
</dbReference>
<dbReference type="Gene3D" id="3.30.70.260">
    <property type="match status" value="1"/>
</dbReference>
<gene>
    <name evidence="10" type="primary">metN1</name>
    <name evidence="10" type="ORF">GCM10010885_20600</name>
</gene>
<keyword evidence="3" id="KW-1003">Cell membrane</keyword>
<keyword evidence="8" id="KW-0472">Membrane</keyword>
<keyword evidence="5 10" id="KW-0067">ATP-binding</keyword>
<evidence type="ECO:0000256" key="8">
    <source>
        <dbReference type="ARBA" id="ARBA00023136"/>
    </source>
</evidence>
<dbReference type="RefSeq" id="WP_229776811.1">
    <property type="nucleotide sequence ID" value="NZ_BMOY01000036.1"/>
</dbReference>
<accession>A0A917KG84</accession>
<dbReference type="InterPro" id="IPR017871">
    <property type="entry name" value="ABC_transporter-like_CS"/>
</dbReference>
<sequence>MISLQNVTLTYRTGHRLIPALRDVSLEVHAGEVFGIIGYSGAGKSTLLRCINLLERPQSGQVWVDGVDLLSLRKRELQKQRKKIGMIFQHFHLLNSATVRDNILFPLRLAKTPVAEAERRVAELLELVGLTGYERHYPSQLSGGQKQRVAIARALANFPKVLLCDEATSALDPETTQSILDLLREIHRQFGVTVVMVTHEISVVQRVCHRVAVMDQGRMVEVGRVVDVFLRPQAEVTRRLLGWTNAEGVGADLPEQVFREGTLVCELAMAGEAAQSPLLFQAAREAGVTCSILRGTVDAIQDTPFARMVVAWYGDAKQVQAAVRRLEAHGAAVRWLNKAERMLAADEAGMK</sequence>
<feature type="domain" description="ABC transporter" evidence="9">
    <location>
        <begin position="2"/>
        <end position="241"/>
    </location>
</feature>
<evidence type="ECO:0000313" key="11">
    <source>
        <dbReference type="Proteomes" id="UP000637695"/>
    </source>
</evidence>
<dbReference type="SUPFAM" id="SSF55021">
    <property type="entry name" value="ACT-like"/>
    <property type="match status" value="1"/>
</dbReference>
<dbReference type="PROSITE" id="PS50893">
    <property type="entry name" value="ABC_TRANSPORTER_2"/>
    <property type="match status" value="1"/>
</dbReference>
<dbReference type="GO" id="GO:0005524">
    <property type="term" value="F:ATP binding"/>
    <property type="evidence" value="ECO:0007669"/>
    <property type="project" value="UniProtKB-KW"/>
</dbReference>
<dbReference type="SUPFAM" id="SSF52540">
    <property type="entry name" value="P-loop containing nucleoside triphosphate hydrolases"/>
    <property type="match status" value="1"/>
</dbReference>
<dbReference type="InterPro" id="IPR003593">
    <property type="entry name" value="AAA+_ATPase"/>
</dbReference>
<dbReference type="SMART" id="SM00930">
    <property type="entry name" value="NIL"/>
    <property type="match status" value="1"/>
</dbReference>
<keyword evidence="7" id="KW-0029">Amino-acid transport</keyword>
<dbReference type="InterPro" id="IPR003439">
    <property type="entry name" value="ABC_transporter-like_ATP-bd"/>
</dbReference>
<dbReference type="Gene3D" id="3.40.50.300">
    <property type="entry name" value="P-loop containing nucleotide triphosphate hydrolases"/>
    <property type="match status" value="1"/>
</dbReference>